<evidence type="ECO:0000256" key="1">
    <source>
        <dbReference type="SAM" id="MobiDB-lite"/>
    </source>
</evidence>
<evidence type="ECO:0000313" key="3">
    <source>
        <dbReference type="Proteomes" id="UP001215598"/>
    </source>
</evidence>
<accession>A0AAD7IMS3</accession>
<reference evidence="2" key="1">
    <citation type="submission" date="2023-03" db="EMBL/GenBank/DDBJ databases">
        <title>Massive genome expansion in bonnet fungi (Mycena s.s.) driven by repeated elements and novel gene families across ecological guilds.</title>
        <authorList>
            <consortium name="Lawrence Berkeley National Laboratory"/>
            <person name="Harder C.B."/>
            <person name="Miyauchi S."/>
            <person name="Viragh M."/>
            <person name="Kuo A."/>
            <person name="Thoen E."/>
            <person name="Andreopoulos B."/>
            <person name="Lu D."/>
            <person name="Skrede I."/>
            <person name="Drula E."/>
            <person name="Henrissat B."/>
            <person name="Morin E."/>
            <person name="Kohler A."/>
            <person name="Barry K."/>
            <person name="LaButti K."/>
            <person name="Morin E."/>
            <person name="Salamov A."/>
            <person name="Lipzen A."/>
            <person name="Mereny Z."/>
            <person name="Hegedus B."/>
            <person name="Baldrian P."/>
            <person name="Stursova M."/>
            <person name="Weitz H."/>
            <person name="Taylor A."/>
            <person name="Grigoriev I.V."/>
            <person name="Nagy L.G."/>
            <person name="Martin F."/>
            <person name="Kauserud H."/>
        </authorList>
    </citation>
    <scope>NUCLEOTIDE SEQUENCE</scope>
    <source>
        <strain evidence="2">CBHHK182m</strain>
    </source>
</reference>
<comment type="caution">
    <text evidence="2">The sequence shown here is derived from an EMBL/GenBank/DDBJ whole genome shotgun (WGS) entry which is preliminary data.</text>
</comment>
<keyword evidence="3" id="KW-1185">Reference proteome</keyword>
<evidence type="ECO:0000313" key="2">
    <source>
        <dbReference type="EMBL" id="KAJ7744883.1"/>
    </source>
</evidence>
<gene>
    <name evidence="2" type="ORF">B0H16DRAFT_1463025</name>
</gene>
<dbReference type="AlphaFoldDB" id="A0AAD7IMS3"/>
<name>A0AAD7IMS3_9AGAR</name>
<sequence>MTGSTLRDFIKQSQSSDPQPTPPQPNSHPTRVKVENDASDAFPARPLSTEPVKTRILREGTHEVLEILSDSESEMEFDAANESEATDSDRRARARERPQKNQTPSEISSTVQTGVFEITQEVTVQRIEYLTEIASLDLVPEVSTAFVIDFQRIIIP</sequence>
<feature type="region of interest" description="Disordered" evidence="1">
    <location>
        <begin position="68"/>
        <end position="108"/>
    </location>
</feature>
<protein>
    <submittedName>
        <fullName evidence="2">Uncharacterized protein</fullName>
    </submittedName>
</protein>
<proteinExistence type="predicted"/>
<feature type="compositionally biased region" description="Basic and acidic residues" evidence="1">
    <location>
        <begin position="87"/>
        <end position="99"/>
    </location>
</feature>
<dbReference type="Proteomes" id="UP001215598">
    <property type="component" value="Unassembled WGS sequence"/>
</dbReference>
<organism evidence="2 3">
    <name type="scientific">Mycena metata</name>
    <dbReference type="NCBI Taxonomy" id="1033252"/>
    <lineage>
        <taxon>Eukaryota</taxon>
        <taxon>Fungi</taxon>
        <taxon>Dikarya</taxon>
        <taxon>Basidiomycota</taxon>
        <taxon>Agaricomycotina</taxon>
        <taxon>Agaricomycetes</taxon>
        <taxon>Agaricomycetidae</taxon>
        <taxon>Agaricales</taxon>
        <taxon>Marasmiineae</taxon>
        <taxon>Mycenaceae</taxon>
        <taxon>Mycena</taxon>
    </lineage>
</organism>
<feature type="region of interest" description="Disordered" evidence="1">
    <location>
        <begin position="1"/>
        <end position="55"/>
    </location>
</feature>
<feature type="compositionally biased region" description="Acidic residues" evidence="1">
    <location>
        <begin position="69"/>
        <end position="86"/>
    </location>
</feature>
<dbReference type="EMBL" id="JARKIB010000085">
    <property type="protein sequence ID" value="KAJ7744883.1"/>
    <property type="molecule type" value="Genomic_DNA"/>
</dbReference>